<feature type="domain" description="Zn(2)-C6 fungal-type" evidence="4">
    <location>
        <begin position="761"/>
        <end position="788"/>
    </location>
</feature>
<accession>D2VDV9</accession>
<dbReference type="PROSITE" id="PS50048">
    <property type="entry name" value="ZN2_CY6_FUNGAL_2"/>
    <property type="match status" value="1"/>
</dbReference>
<feature type="compositionally biased region" description="Low complexity" evidence="3">
    <location>
        <begin position="125"/>
        <end position="147"/>
    </location>
</feature>
<dbReference type="RefSeq" id="XP_002677808.1">
    <property type="nucleotide sequence ID" value="XM_002677762.1"/>
</dbReference>
<evidence type="ECO:0000259" key="4">
    <source>
        <dbReference type="PROSITE" id="PS50048"/>
    </source>
</evidence>
<reference evidence="5 6" key="1">
    <citation type="journal article" date="2010" name="Cell">
        <title>The genome of Naegleria gruberi illuminates early eukaryotic versatility.</title>
        <authorList>
            <person name="Fritz-Laylin L.K."/>
            <person name="Prochnik S.E."/>
            <person name="Ginger M.L."/>
            <person name="Dacks J.B."/>
            <person name="Carpenter M.L."/>
            <person name="Field M.C."/>
            <person name="Kuo A."/>
            <person name="Paredez A."/>
            <person name="Chapman J."/>
            <person name="Pham J."/>
            <person name="Shu S."/>
            <person name="Neupane R."/>
            <person name="Cipriano M."/>
            <person name="Mancuso J."/>
            <person name="Tu H."/>
            <person name="Salamov A."/>
            <person name="Lindquist E."/>
            <person name="Shapiro H."/>
            <person name="Lucas S."/>
            <person name="Grigoriev I.V."/>
            <person name="Cande W.Z."/>
            <person name="Fulton C."/>
            <person name="Rokhsar D.S."/>
            <person name="Dawson S.C."/>
        </authorList>
    </citation>
    <scope>NUCLEOTIDE SEQUENCE [LARGE SCALE GENOMIC DNA]</scope>
    <source>
        <strain evidence="5 6">NEG-M</strain>
    </source>
</reference>
<dbReference type="GeneID" id="8853057"/>
<sequence>MSHDYSGAILGATTSSPQLPGNSLMTTVVQPLDNSSPSYHNINSMMNHSNHSNNIDHNNITPVGGVGVMNQTFTNTNHHHHHHIINQSQQLYGISSVSESNQQQYSVVNNGNNTRSSATIPTLINGGSLKNNNSNSSNNSSALSVSNHQQLNNSNVYHCLNPSSGLNGSTSQQQQIVSSSSPQQAAPISSPHHFAHTDQQQSLNTSDPMNSVINRSLSSYSTTQTLSINSSPATSNMAAAEQQGFSKNEAPNPSYNYNQSSWPTSQPFYNSSVVQSHIGSNTNSGNNSVNNNHLHNSSNLVSSNTNSQTTNFNLYHHQIHPTLSLKPSVTSNESLMANDHHYNNNTGLTSHHLNQNNAMTSAANCTSNNNGSVLSSNYTIPINQSCSPNQIMTNSEYNQQQTIAPSTNNHHIPNPKVDSNDPSNISLHSSPTFSYNTFNTTNSVTHKDSPSTSTVDLNDEKTNPEKENPYQWKISEFKRSVFYELVHDYEMKRARIYLLQHFPYYDPALMTNNHFDIMEDEEMKMKNGDLKEILVHFDEIQFLLYLFVGRRVDAYGVLTSMINNGLILNDNKYSTMLFDYSLVESFSPEDSITLLKNKIEIFLNKYGVEEEQDYSPLGIKMQSLEQKLELEEQSDDEDSESDFVFLLSEEEDEYEPHLKYYNNCYQNYIPEVYYRPTSESPNSNSNSNDNPYDLSGSLSNTDSSSFSPSLVKKSKKKQSSRDSDRSSSDSQEDDDYMPPVGGGISKKGKLKKKRRSNAKRACHHCRRSHLRCTNVRPCCRCQARGLDCYDIE</sequence>
<feature type="region of interest" description="Disordered" evidence="3">
    <location>
        <begin position="107"/>
        <end position="261"/>
    </location>
</feature>
<feature type="region of interest" description="Disordered" evidence="3">
    <location>
        <begin position="275"/>
        <end position="305"/>
    </location>
</feature>
<evidence type="ECO:0000313" key="5">
    <source>
        <dbReference type="EMBL" id="EFC45064.1"/>
    </source>
</evidence>
<keyword evidence="2" id="KW-0539">Nucleus</keyword>
<feature type="region of interest" description="Disordered" evidence="3">
    <location>
        <begin position="675"/>
        <end position="755"/>
    </location>
</feature>
<dbReference type="AlphaFoldDB" id="D2VDV9"/>
<dbReference type="PROSITE" id="PS00463">
    <property type="entry name" value="ZN2_CY6_FUNGAL_1"/>
    <property type="match status" value="1"/>
</dbReference>
<evidence type="ECO:0000313" key="6">
    <source>
        <dbReference type="Proteomes" id="UP000006671"/>
    </source>
</evidence>
<feature type="region of interest" description="Disordered" evidence="3">
    <location>
        <begin position="441"/>
        <end position="467"/>
    </location>
</feature>
<feature type="compositionally biased region" description="Polar residues" evidence="3">
    <location>
        <begin position="228"/>
        <end position="261"/>
    </location>
</feature>
<evidence type="ECO:0000256" key="2">
    <source>
        <dbReference type="ARBA" id="ARBA00023242"/>
    </source>
</evidence>
<evidence type="ECO:0000256" key="1">
    <source>
        <dbReference type="ARBA" id="ARBA00022723"/>
    </source>
</evidence>
<keyword evidence="1" id="KW-0479">Metal-binding</keyword>
<feature type="compositionally biased region" description="Polar residues" evidence="3">
    <location>
        <begin position="197"/>
        <end position="215"/>
    </location>
</feature>
<keyword evidence="6" id="KW-1185">Reference proteome</keyword>
<feature type="compositionally biased region" description="Low complexity" evidence="3">
    <location>
        <begin position="216"/>
        <end position="227"/>
    </location>
</feature>
<gene>
    <name evidence="5" type="ORF">NAEGRDRAFT_79573</name>
</gene>
<protein>
    <submittedName>
        <fullName evidence="5">GAL4 domain-containing protein</fullName>
    </submittedName>
</protein>
<feature type="compositionally biased region" description="Low complexity" evidence="3">
    <location>
        <begin position="279"/>
        <end position="305"/>
    </location>
</feature>
<feature type="compositionally biased region" description="Polar residues" evidence="3">
    <location>
        <begin position="107"/>
        <end position="122"/>
    </location>
</feature>
<feature type="region of interest" description="Disordered" evidence="3">
    <location>
        <begin position="405"/>
        <end position="428"/>
    </location>
</feature>
<dbReference type="GO" id="GO:0000981">
    <property type="term" value="F:DNA-binding transcription factor activity, RNA polymerase II-specific"/>
    <property type="evidence" value="ECO:0007669"/>
    <property type="project" value="InterPro"/>
</dbReference>
<dbReference type="GO" id="GO:0008270">
    <property type="term" value="F:zinc ion binding"/>
    <property type="evidence" value="ECO:0007669"/>
    <property type="project" value="InterPro"/>
</dbReference>
<evidence type="ECO:0000256" key="3">
    <source>
        <dbReference type="SAM" id="MobiDB-lite"/>
    </source>
</evidence>
<dbReference type="EMBL" id="GG738865">
    <property type="protein sequence ID" value="EFC45064.1"/>
    <property type="molecule type" value="Genomic_DNA"/>
</dbReference>
<feature type="compositionally biased region" description="Polar residues" evidence="3">
    <location>
        <begin position="148"/>
        <end position="170"/>
    </location>
</feature>
<organism evidence="6">
    <name type="scientific">Naegleria gruberi</name>
    <name type="common">Amoeba</name>
    <dbReference type="NCBI Taxonomy" id="5762"/>
    <lineage>
        <taxon>Eukaryota</taxon>
        <taxon>Discoba</taxon>
        <taxon>Heterolobosea</taxon>
        <taxon>Tetramitia</taxon>
        <taxon>Eutetramitia</taxon>
        <taxon>Vahlkampfiidae</taxon>
        <taxon>Naegleria</taxon>
    </lineage>
</organism>
<dbReference type="InterPro" id="IPR001138">
    <property type="entry name" value="Zn2Cys6_DnaBD"/>
</dbReference>
<dbReference type="PANTHER" id="PTHR47659">
    <property type="entry name" value="ZN(II)2CYS6 TRANSCRIPTION FACTOR (EUROFUNG)-RELATED"/>
    <property type="match status" value="1"/>
</dbReference>
<dbReference type="OrthoDB" id="1555531at2759"/>
<proteinExistence type="predicted"/>
<feature type="compositionally biased region" description="Basic and acidic residues" evidence="3">
    <location>
        <begin position="458"/>
        <end position="467"/>
    </location>
</feature>
<dbReference type="InParanoid" id="D2VDV9"/>
<dbReference type="KEGG" id="ngr:NAEGRDRAFT_79573"/>
<feature type="compositionally biased region" description="Low complexity" evidence="3">
    <location>
        <begin position="678"/>
        <end position="711"/>
    </location>
</feature>
<feature type="compositionally biased region" description="Low complexity" evidence="3">
    <location>
        <begin position="171"/>
        <end position="190"/>
    </location>
</feature>
<dbReference type="InterPro" id="IPR050335">
    <property type="entry name" value="ERT1_acuK_gluconeogen_tf"/>
</dbReference>
<feature type="compositionally biased region" description="Basic residues" evidence="3">
    <location>
        <begin position="746"/>
        <end position="755"/>
    </location>
</feature>
<dbReference type="PANTHER" id="PTHR47659:SF7">
    <property type="entry name" value="FUNGAL TRANSCRIPTIONAL REGULATORY PROTEIN, N-TERMINAL DOMAIN-CONTAINING PROTEIN"/>
    <property type="match status" value="1"/>
</dbReference>
<dbReference type="VEuPathDB" id="AmoebaDB:NAEGRDRAFT_79573"/>
<dbReference type="InterPro" id="IPR036864">
    <property type="entry name" value="Zn2-C6_fun-type_DNA-bd_sf"/>
</dbReference>
<dbReference type="CDD" id="cd00067">
    <property type="entry name" value="GAL4"/>
    <property type="match status" value="1"/>
</dbReference>
<name>D2VDV9_NAEGR</name>
<dbReference type="SUPFAM" id="SSF57701">
    <property type="entry name" value="Zn2/Cys6 DNA-binding domain"/>
    <property type="match status" value="1"/>
</dbReference>
<dbReference type="Proteomes" id="UP000006671">
    <property type="component" value="Unassembled WGS sequence"/>
</dbReference>